<sequence>MSSDTGATAPTVSEKTLARRRYYRDKQREYRRKLNTEGAAMEAEIVHLRSIRDSLRAMGESPVREASDGPLSWCTIAKVFKREAHRVLTDRQALVTQTQEYRTLMQAMQCFVVMNIPLPMSRSNAWYCATLAAEPRARTLGKEWLTQQLYHNMHRPFASFPAVNYDDEFCHIDVQTWDDDDPAFMYMERLQYSLPGTLHMFRRLIESNMQAVMFHPSIEMVVEESTANTRLFHSATANGAFVNSLQGHFMEADRFVMVMRQVEHDEVHVCPPPLKQRCFRSWTEVRQVSPSHILVRVVSHLSHLHQPATGFVSVDDFAAMTGIDMMDVNEKDAYVRREMIRRGHAEFLPWRQRFMDMMHHQTTIN</sequence>
<dbReference type="EMBL" id="KI913142">
    <property type="protein sequence ID" value="ETV74928.1"/>
    <property type="molecule type" value="Genomic_DNA"/>
</dbReference>
<dbReference type="GeneID" id="20812547"/>
<gene>
    <name evidence="1" type="ORF">H257_10551</name>
</gene>
<dbReference type="VEuPathDB" id="FungiDB:H257_10551"/>
<evidence type="ECO:0000313" key="1">
    <source>
        <dbReference type="EMBL" id="ETV74928.1"/>
    </source>
</evidence>
<dbReference type="OrthoDB" id="60666at2759"/>
<reference evidence="1" key="1">
    <citation type="submission" date="2013-12" db="EMBL/GenBank/DDBJ databases">
        <title>The Genome Sequence of Aphanomyces astaci APO3.</title>
        <authorList>
            <consortium name="The Broad Institute Genomics Platform"/>
            <person name="Russ C."/>
            <person name="Tyler B."/>
            <person name="van West P."/>
            <person name="Dieguez-Uribeondo J."/>
            <person name="Young S.K."/>
            <person name="Zeng Q."/>
            <person name="Gargeya S."/>
            <person name="Fitzgerald M."/>
            <person name="Abouelleil A."/>
            <person name="Alvarado L."/>
            <person name="Chapman S.B."/>
            <person name="Gainer-Dewar J."/>
            <person name="Goldberg J."/>
            <person name="Griggs A."/>
            <person name="Gujja S."/>
            <person name="Hansen M."/>
            <person name="Howarth C."/>
            <person name="Imamovic A."/>
            <person name="Ireland A."/>
            <person name="Larimer J."/>
            <person name="McCowan C."/>
            <person name="Murphy C."/>
            <person name="Pearson M."/>
            <person name="Poon T.W."/>
            <person name="Priest M."/>
            <person name="Roberts A."/>
            <person name="Saif S."/>
            <person name="Shea T."/>
            <person name="Sykes S."/>
            <person name="Wortman J."/>
            <person name="Nusbaum C."/>
            <person name="Birren B."/>
        </authorList>
    </citation>
    <scope>NUCLEOTIDE SEQUENCE [LARGE SCALE GENOMIC DNA]</scope>
    <source>
        <strain evidence="1">APO3</strain>
    </source>
</reference>
<name>W4G7J3_APHAT</name>
<organism evidence="1">
    <name type="scientific">Aphanomyces astaci</name>
    <name type="common">Crayfish plague agent</name>
    <dbReference type="NCBI Taxonomy" id="112090"/>
    <lineage>
        <taxon>Eukaryota</taxon>
        <taxon>Sar</taxon>
        <taxon>Stramenopiles</taxon>
        <taxon>Oomycota</taxon>
        <taxon>Saprolegniomycetes</taxon>
        <taxon>Saprolegniales</taxon>
        <taxon>Verrucalvaceae</taxon>
        <taxon>Aphanomyces</taxon>
    </lineage>
</organism>
<accession>W4G7J3</accession>
<dbReference type="RefSeq" id="XP_009835432.1">
    <property type="nucleotide sequence ID" value="XM_009837130.1"/>
</dbReference>
<evidence type="ECO:0008006" key="2">
    <source>
        <dbReference type="Google" id="ProtNLM"/>
    </source>
</evidence>
<dbReference type="AlphaFoldDB" id="W4G7J3"/>
<protein>
    <recommendedName>
        <fullName evidence="2">BZIP domain-containing protein</fullName>
    </recommendedName>
</protein>
<proteinExistence type="predicted"/>